<dbReference type="HOGENOM" id="CLU_086594_0_1_5"/>
<dbReference type="OrthoDB" id="4146344at2"/>
<dbReference type="STRING" id="395963.Bind_3129"/>
<keyword evidence="3" id="KW-1185">Reference proteome</keyword>
<dbReference type="KEGG" id="bid:Bind_3129"/>
<dbReference type="Pfam" id="PF09836">
    <property type="entry name" value="DUF2063"/>
    <property type="match status" value="1"/>
</dbReference>
<evidence type="ECO:0000313" key="3">
    <source>
        <dbReference type="Proteomes" id="UP000001695"/>
    </source>
</evidence>
<name>B2IC93_BEII9</name>
<dbReference type="Gene3D" id="1.10.150.690">
    <property type="entry name" value="DUF2063"/>
    <property type="match status" value="1"/>
</dbReference>
<organism evidence="2 3">
    <name type="scientific">Beijerinckia indica subsp. indica (strain ATCC 9039 / DSM 1715 / NCIMB 8712)</name>
    <dbReference type="NCBI Taxonomy" id="395963"/>
    <lineage>
        <taxon>Bacteria</taxon>
        <taxon>Pseudomonadati</taxon>
        <taxon>Pseudomonadota</taxon>
        <taxon>Alphaproteobacteria</taxon>
        <taxon>Hyphomicrobiales</taxon>
        <taxon>Beijerinckiaceae</taxon>
        <taxon>Beijerinckia</taxon>
    </lineage>
</organism>
<reference evidence="2 3" key="2">
    <citation type="journal article" date="2010" name="J. Bacteriol.">
        <title>Complete genome sequence of Beijerinckia indica subsp. indica.</title>
        <authorList>
            <person name="Tamas I."/>
            <person name="Dedysh S.N."/>
            <person name="Liesack W."/>
            <person name="Stott M.B."/>
            <person name="Alam M."/>
            <person name="Murrell J.C."/>
            <person name="Dunfield P.F."/>
        </authorList>
    </citation>
    <scope>NUCLEOTIDE SEQUENCE [LARGE SCALE GENOMIC DNA]</scope>
    <source>
        <strain evidence="3">ATCC 9039 / DSM 1715 / NCIMB 8712</strain>
    </source>
</reference>
<dbReference type="InterPro" id="IPR018640">
    <property type="entry name" value="DUF2063"/>
</dbReference>
<dbReference type="AlphaFoldDB" id="B2IC93"/>
<accession>B2IC93</accession>
<evidence type="ECO:0000259" key="1">
    <source>
        <dbReference type="Pfam" id="PF09836"/>
    </source>
</evidence>
<dbReference type="RefSeq" id="WP_012386038.1">
    <property type="nucleotide sequence ID" value="NC_010581.1"/>
</dbReference>
<sequence length="255" mass="27445">MSSRTQSLFAAALLSENGSAPEGLVVEAGLSAARRFAVHRNNVVEGLARALASRFPITEKIVGEDFLTAMARLFVVEQPPVSPVLLDYGDGFPDFVEHFPPAEELPYLPDVMRLEIARSKAYHAADVEPLSSHDLATYDLGRFGHDTARLHPSVSIVSSDHPIVTLFAMNAGERSVEPIENWQEEDALVVRPYLTVHVHRLPAGGATFLHALASGATFAKAADLASTETSRFALTENLIGLIGSGALAAINHENQ</sequence>
<dbReference type="eggNOG" id="COG3219">
    <property type="taxonomic scope" value="Bacteria"/>
</dbReference>
<evidence type="ECO:0000313" key="2">
    <source>
        <dbReference type="EMBL" id="ACB96690.1"/>
    </source>
</evidence>
<dbReference type="Proteomes" id="UP000001695">
    <property type="component" value="Chromosome"/>
</dbReference>
<dbReference type="InterPro" id="IPR044922">
    <property type="entry name" value="DUF2063_N_sf"/>
</dbReference>
<dbReference type="EMBL" id="CP001016">
    <property type="protein sequence ID" value="ACB96690.1"/>
    <property type="molecule type" value="Genomic_DNA"/>
</dbReference>
<proteinExistence type="predicted"/>
<feature type="domain" description="Putative DNA-binding" evidence="1">
    <location>
        <begin position="5"/>
        <end position="96"/>
    </location>
</feature>
<gene>
    <name evidence="2" type="ordered locus">Bind_3129</name>
</gene>
<protein>
    <recommendedName>
        <fullName evidence="1">Putative DNA-binding domain-containing protein</fullName>
    </recommendedName>
</protein>
<reference evidence="3" key="1">
    <citation type="submission" date="2008-03" db="EMBL/GenBank/DDBJ databases">
        <title>Complete sequence of chromosome of Beijerinckia indica subsp. indica ATCC 9039.</title>
        <authorList>
            <consortium name="US DOE Joint Genome Institute"/>
            <person name="Copeland A."/>
            <person name="Lucas S."/>
            <person name="Lapidus A."/>
            <person name="Glavina del Rio T."/>
            <person name="Dalin E."/>
            <person name="Tice H."/>
            <person name="Bruce D."/>
            <person name="Goodwin L."/>
            <person name="Pitluck S."/>
            <person name="LaButti K."/>
            <person name="Schmutz J."/>
            <person name="Larimer F."/>
            <person name="Land M."/>
            <person name="Hauser L."/>
            <person name="Kyrpides N."/>
            <person name="Mikhailova N."/>
            <person name="Dunfield P.F."/>
            <person name="Dedysh S.N."/>
            <person name="Liesack W."/>
            <person name="Saw J.H."/>
            <person name="Alam M."/>
            <person name="Chen Y."/>
            <person name="Murrell J.C."/>
            <person name="Richardson P."/>
        </authorList>
    </citation>
    <scope>NUCLEOTIDE SEQUENCE [LARGE SCALE GENOMIC DNA]</scope>
    <source>
        <strain evidence="3">ATCC 9039 / DSM 1715 / NCIMB 8712</strain>
    </source>
</reference>